<dbReference type="AlphaFoldDB" id="A0A6N8F7B3"/>
<dbReference type="InterPro" id="IPR007712">
    <property type="entry name" value="RelE/ParE_toxin"/>
</dbReference>
<name>A0A6N8F7B3_9GAMM</name>
<dbReference type="EMBL" id="WOCD01000003">
    <property type="protein sequence ID" value="MUH72054.1"/>
    <property type="molecule type" value="Genomic_DNA"/>
</dbReference>
<evidence type="ECO:0000256" key="2">
    <source>
        <dbReference type="ARBA" id="ARBA00022649"/>
    </source>
</evidence>
<protein>
    <submittedName>
        <fullName evidence="3">Type II toxin-antitoxin system mRNA interferase toxin, RelE/StbE family</fullName>
    </submittedName>
</protein>
<comment type="caution">
    <text evidence="3">The sequence shown here is derived from an EMBL/GenBank/DDBJ whole genome shotgun (WGS) entry which is preliminary data.</text>
</comment>
<keyword evidence="2" id="KW-1277">Toxin-antitoxin system</keyword>
<proteinExistence type="inferred from homology"/>
<evidence type="ECO:0000256" key="1">
    <source>
        <dbReference type="ARBA" id="ARBA00006226"/>
    </source>
</evidence>
<dbReference type="InterPro" id="IPR051803">
    <property type="entry name" value="TA_system_RelE-like_toxin"/>
</dbReference>
<gene>
    <name evidence="3" type="ORF">GNP35_05900</name>
</gene>
<organism evidence="3 4">
    <name type="scientific">Psychrosphaera haliotis</name>
    <dbReference type="NCBI Taxonomy" id="555083"/>
    <lineage>
        <taxon>Bacteria</taxon>
        <taxon>Pseudomonadati</taxon>
        <taxon>Pseudomonadota</taxon>
        <taxon>Gammaproteobacteria</taxon>
        <taxon>Alteromonadales</taxon>
        <taxon>Pseudoalteromonadaceae</taxon>
        <taxon>Psychrosphaera</taxon>
    </lineage>
</organism>
<dbReference type="InterPro" id="IPR035093">
    <property type="entry name" value="RelE/ParE_toxin_dom_sf"/>
</dbReference>
<evidence type="ECO:0000313" key="3">
    <source>
        <dbReference type="EMBL" id="MUH72054.1"/>
    </source>
</evidence>
<dbReference type="PANTHER" id="PTHR33755">
    <property type="entry name" value="TOXIN PARE1-RELATED"/>
    <property type="match status" value="1"/>
</dbReference>
<dbReference type="PANTHER" id="PTHR33755:SF5">
    <property type="entry name" value="TYPE II TOXIN-ANTITOXIN SYSTEM RELE_PARE FAMILY TOXIN"/>
    <property type="match status" value="1"/>
</dbReference>
<dbReference type="Gene3D" id="3.30.2310.20">
    <property type="entry name" value="RelE-like"/>
    <property type="match status" value="1"/>
</dbReference>
<dbReference type="NCBIfam" id="TIGR02385">
    <property type="entry name" value="RelE_StbE"/>
    <property type="match status" value="1"/>
</dbReference>
<dbReference type="Pfam" id="PF05016">
    <property type="entry name" value="ParE_toxin"/>
    <property type="match status" value="1"/>
</dbReference>
<accession>A0A6N8F7B3</accession>
<reference evidence="3 4" key="1">
    <citation type="submission" date="2019-11" db="EMBL/GenBank/DDBJ databases">
        <title>P. haliotis isolates from Z. marina roots.</title>
        <authorList>
            <person name="Cohen M."/>
            <person name="Jospin G."/>
            <person name="Eisen J.A."/>
            <person name="Coil D.A."/>
        </authorList>
    </citation>
    <scope>NUCLEOTIDE SEQUENCE [LARGE SCALE GENOMIC DNA]</scope>
    <source>
        <strain evidence="3 4">UCD-MCMsp1aY</strain>
    </source>
</reference>
<keyword evidence="4" id="KW-1185">Reference proteome</keyword>
<dbReference type="Proteomes" id="UP000439994">
    <property type="component" value="Unassembled WGS sequence"/>
</dbReference>
<sequence length="91" mass="10749">MIYWEEQSLNDREKIFEFLYEFNPLAAEATDDAIVDKVENLLYQPEMGVERDGISGRLLIIPETSMIVSYYFDGKNIRVMRVLHTKQKFPE</sequence>
<evidence type="ECO:0000313" key="4">
    <source>
        <dbReference type="Proteomes" id="UP000439994"/>
    </source>
</evidence>
<dbReference type="RefSeq" id="WP_330997727.1">
    <property type="nucleotide sequence ID" value="NZ_WOCD01000003.1"/>
</dbReference>
<comment type="similarity">
    <text evidence="1">Belongs to the RelE toxin family.</text>
</comment>